<feature type="transmembrane region" description="Helical" evidence="1">
    <location>
        <begin position="232"/>
        <end position="254"/>
    </location>
</feature>
<keyword evidence="1" id="KW-0812">Transmembrane</keyword>
<name>A0A292II75_9MOLU</name>
<feature type="transmembrane region" description="Helical" evidence="1">
    <location>
        <begin position="297"/>
        <end position="318"/>
    </location>
</feature>
<evidence type="ECO:0000256" key="1">
    <source>
        <dbReference type="SAM" id="Phobius"/>
    </source>
</evidence>
<dbReference type="EMBL" id="HG937516">
    <property type="protein sequence ID" value="CDN40252.1"/>
    <property type="molecule type" value="Genomic_DNA"/>
</dbReference>
<gene>
    <name evidence="2" type="ORF">MAMA39_01280</name>
</gene>
<feature type="transmembrane region" description="Helical" evidence="1">
    <location>
        <begin position="20"/>
        <end position="44"/>
    </location>
</feature>
<feature type="transmembrane region" description="Helical" evidence="1">
    <location>
        <begin position="56"/>
        <end position="75"/>
    </location>
</feature>
<evidence type="ECO:0000313" key="2">
    <source>
        <dbReference type="EMBL" id="CDN40252.1"/>
    </source>
</evidence>
<keyword evidence="3" id="KW-1185">Reference proteome</keyword>
<keyword evidence="1" id="KW-0472">Membrane</keyword>
<feature type="transmembrane region" description="Helical" evidence="1">
    <location>
        <begin position="105"/>
        <end position="128"/>
    </location>
</feature>
<dbReference type="KEGG" id="mamp:MAMA39_01280"/>
<feature type="transmembrane region" description="Helical" evidence="1">
    <location>
        <begin position="260"/>
        <end position="285"/>
    </location>
</feature>
<dbReference type="Proteomes" id="UP000261764">
    <property type="component" value="Chromosome I"/>
</dbReference>
<dbReference type="AlphaFoldDB" id="A0A292II75"/>
<sequence>MFPNYFPYHRQDFNGNINLAIFVNLLIYILILLTVPSLFVLLLSFIKPKLKPTSNFYLYAFSSAIFVLIGTVGLIGESLEHGREYISGLRSGNIRKVNEAIEAGLAIGITAGGALIGLTVVILFRFLFIKKFGEIHHTHEMHGHNDLITNVHDIDSKTIKAAWLVIFLILSHRMIDGFILGGATYRFTSRFTSDSNQELNIGFIITFNLHILVEAVIIYYRQIQYGQKRWKAVMYNFLTTLVIVPIMFLGAYINPYLQRLGWFLPVVNASGGAIITFVGIIEIVPEFIHFKDMQSKEWYKVIIAFALGIIVALILLSFHTHGHEHGEHGHSHSHGHAGHDHGHEHHFKQIAQSVFSLQSLRI</sequence>
<feature type="transmembrane region" description="Helical" evidence="1">
    <location>
        <begin position="161"/>
        <end position="181"/>
    </location>
</feature>
<reference evidence="2 3" key="1">
    <citation type="journal article" date="2015" name="Clin. Infect. Dis.">
        <title>Genomic Investigations unmask Mycoplasma amphoriforme, a new respiratory pathogen.</title>
        <authorList>
            <person name="Gillespie S.H."/>
            <person name="Ling C.L."/>
            <person name="Oravcova K."/>
            <person name="Pinheiro M."/>
            <person name="Wells L."/>
            <person name="Bryant J.M."/>
            <person name="McHugh T.D."/>
            <person name="Bebear C."/>
            <person name="Webster D."/>
            <person name="Harris S.R."/>
            <person name="Seth-Smith H.M."/>
            <person name="Thomson N.R."/>
        </authorList>
    </citation>
    <scope>NUCLEOTIDE SEQUENCE [LARGE SCALE GENOMIC DNA]</scope>
    <source>
        <strain evidence="2 3">A39</strain>
    </source>
</reference>
<dbReference type="RefSeq" id="WP_343251594.1">
    <property type="nucleotide sequence ID" value="NZ_HG937516.1"/>
</dbReference>
<proteinExistence type="predicted"/>
<keyword evidence="1" id="KW-1133">Transmembrane helix</keyword>
<organism evidence="2 3">
    <name type="scientific">Mycoplasma amphoriforme A39</name>
    <dbReference type="NCBI Taxonomy" id="572419"/>
    <lineage>
        <taxon>Bacteria</taxon>
        <taxon>Bacillati</taxon>
        <taxon>Mycoplasmatota</taxon>
        <taxon>Mollicutes</taxon>
        <taxon>Mycoplasmataceae</taxon>
        <taxon>Mycoplasma</taxon>
    </lineage>
</organism>
<accession>A0A292II75</accession>
<protein>
    <submittedName>
        <fullName evidence="2">Uncharacterized protein</fullName>
    </submittedName>
</protein>
<feature type="transmembrane region" description="Helical" evidence="1">
    <location>
        <begin position="201"/>
        <end position="220"/>
    </location>
</feature>
<evidence type="ECO:0000313" key="3">
    <source>
        <dbReference type="Proteomes" id="UP000261764"/>
    </source>
</evidence>